<dbReference type="InterPro" id="IPR058550">
    <property type="entry name" value="Plasmid_parti_N"/>
</dbReference>
<keyword evidence="2" id="KW-0614">Plasmid</keyword>
<dbReference type="Proteomes" id="UP000275571">
    <property type="component" value="Plasmid lp32-B"/>
</dbReference>
<dbReference type="RefSeq" id="WP_120104886.1">
    <property type="nucleotide sequence ID" value="NZ_CP028887.1"/>
</dbReference>
<sequence length="191" mass="22540">MELKRKKNISPVLNPKVLPVKQKTEEEKERALYNQCKNTLDNNTDTIVELALENPKMLYLIKVNQLYRLDGHKSFNAFLKQYPKLGKTQAYTYIKIIKAIEDGIIDENHVVQNGYRRTIAFINNARQNGNLEQIQNKKFLHFGFDTPDIYMTCKQNKDFVEFLLKRIISEQDLFNKFMNEFTSLKNNQKKS</sequence>
<geneLocation type="plasmid" evidence="3">
    <name>lp32-b</name>
</geneLocation>
<proteinExistence type="predicted"/>
<protein>
    <recommendedName>
        <fullName evidence="1">Plasmid partition protein putative N-terminal domain-containing protein</fullName>
    </recommendedName>
</protein>
<dbReference type="EMBL" id="CP028887">
    <property type="protein sequence ID" value="AYE36965.1"/>
    <property type="molecule type" value="Genomic_DNA"/>
</dbReference>
<evidence type="ECO:0000313" key="2">
    <source>
        <dbReference type="EMBL" id="AYE36965.1"/>
    </source>
</evidence>
<dbReference type="AlphaFoldDB" id="A0A386PPP4"/>
<dbReference type="InterPro" id="IPR002596">
    <property type="entry name" value="Plasmid_parti"/>
</dbReference>
<name>A0A386PPP4_9SPIR</name>
<evidence type="ECO:0000259" key="1">
    <source>
        <dbReference type="Pfam" id="PF01672"/>
    </source>
</evidence>
<dbReference type="KEGG" id="btur:DB313_05570"/>
<feature type="domain" description="Plasmid partition protein putative N-terminal" evidence="1">
    <location>
        <begin position="24"/>
        <end position="126"/>
    </location>
</feature>
<gene>
    <name evidence="2" type="ORF">DB313_05570</name>
</gene>
<reference evidence="2 3" key="1">
    <citation type="journal article" date="2018" name="Infect. Genet. Evol.">
        <title>Genome-wide analysis of Borrelia turcica and 'Candidatus Borrelia tachyglossi' shows relapsing fever-like genomes with unique genomic links to Lyme disease Borrelia.</title>
        <authorList>
            <person name="Gofton A.W."/>
            <person name="Margos G."/>
            <person name="Fingerle V."/>
            <person name="Hepner S."/>
            <person name="Loh S.M."/>
            <person name="Ryan U."/>
            <person name="Irwin P."/>
            <person name="Oskam C.L."/>
        </authorList>
    </citation>
    <scope>NUCLEOTIDE SEQUENCE [LARGE SCALE GENOMIC DNA]</scope>
    <source>
        <strain evidence="2 3">IST7</strain>
        <plasmid evidence="2">lp32-B</plasmid>
    </source>
</reference>
<evidence type="ECO:0000313" key="3">
    <source>
        <dbReference type="Proteomes" id="UP000275571"/>
    </source>
</evidence>
<dbReference type="Pfam" id="PF01672">
    <property type="entry name" value="Plasmid_parti_N"/>
    <property type="match status" value="1"/>
</dbReference>
<organism evidence="2 3">
    <name type="scientific">Borrelia turcica IST7</name>
    <dbReference type="NCBI Taxonomy" id="1104446"/>
    <lineage>
        <taxon>Bacteria</taxon>
        <taxon>Pseudomonadati</taxon>
        <taxon>Spirochaetota</taxon>
        <taxon>Spirochaetia</taxon>
        <taxon>Spirochaetales</taxon>
        <taxon>Borreliaceae</taxon>
        <taxon>Borrelia</taxon>
    </lineage>
</organism>
<dbReference type="NCBIfam" id="NF033725">
    <property type="entry name" value="borfam_49"/>
    <property type="match status" value="1"/>
</dbReference>
<accession>A0A386PPP4</accession>
<keyword evidence="3" id="KW-1185">Reference proteome</keyword>